<keyword evidence="1" id="KW-0862">Zinc</keyword>
<name>A0A8X8C3E1_POPTO</name>
<gene>
    <name evidence="5" type="ORF">POTOM_057843</name>
</gene>
<dbReference type="Pfam" id="PF00098">
    <property type="entry name" value="zf-CCHC"/>
    <property type="match status" value="1"/>
</dbReference>
<evidence type="ECO:0000313" key="6">
    <source>
        <dbReference type="Proteomes" id="UP000886885"/>
    </source>
</evidence>
<keyword evidence="3" id="KW-0472">Membrane</keyword>
<dbReference type="Pfam" id="PF03732">
    <property type="entry name" value="Retrotrans_gag"/>
    <property type="match status" value="1"/>
</dbReference>
<dbReference type="PANTHER" id="PTHR35046">
    <property type="entry name" value="ZINC KNUCKLE (CCHC-TYPE) FAMILY PROTEIN"/>
    <property type="match status" value="1"/>
</dbReference>
<comment type="caution">
    <text evidence="5">The sequence shown here is derived from an EMBL/GenBank/DDBJ whole genome shotgun (WGS) entry which is preliminary data.</text>
</comment>
<reference evidence="5" key="1">
    <citation type="journal article" date="2020" name="bioRxiv">
        <title>Hybrid origin of Populus tomentosa Carr. identified through genome sequencing and phylogenomic analysis.</title>
        <authorList>
            <person name="An X."/>
            <person name="Gao K."/>
            <person name="Chen Z."/>
            <person name="Li J."/>
            <person name="Yang X."/>
            <person name="Yang X."/>
            <person name="Zhou J."/>
            <person name="Guo T."/>
            <person name="Zhao T."/>
            <person name="Huang S."/>
            <person name="Miao D."/>
            <person name="Khan W.U."/>
            <person name="Rao P."/>
            <person name="Ye M."/>
            <person name="Lei B."/>
            <person name="Liao W."/>
            <person name="Wang J."/>
            <person name="Ji L."/>
            <person name="Li Y."/>
            <person name="Guo B."/>
            <person name="Mustafa N.S."/>
            <person name="Li S."/>
            <person name="Yun Q."/>
            <person name="Keller S.R."/>
            <person name="Mao J."/>
            <person name="Zhang R."/>
            <person name="Strauss S.H."/>
        </authorList>
    </citation>
    <scope>NUCLEOTIDE SEQUENCE</scope>
    <source>
        <strain evidence="5">GM15</strain>
        <tissue evidence="5">Leaf</tissue>
    </source>
</reference>
<feature type="transmembrane region" description="Helical" evidence="3">
    <location>
        <begin position="461"/>
        <end position="483"/>
    </location>
</feature>
<evidence type="ECO:0000313" key="5">
    <source>
        <dbReference type="EMBL" id="KAG6738234.1"/>
    </source>
</evidence>
<dbReference type="AlphaFoldDB" id="A0A8X8C3E1"/>
<dbReference type="InterPro" id="IPR005162">
    <property type="entry name" value="Retrotrans_gag_dom"/>
</dbReference>
<evidence type="ECO:0000256" key="1">
    <source>
        <dbReference type="PROSITE-ProRule" id="PRU00047"/>
    </source>
</evidence>
<dbReference type="PROSITE" id="PS50158">
    <property type="entry name" value="ZF_CCHC"/>
    <property type="match status" value="1"/>
</dbReference>
<sequence>MAAWLTTGNNQRREDERVRDDHRERIVPVREHHPNPRRQLAYEEELSDDEEYAERILRPNRQGYYNMGERGPQSFHMKMDLPSFNGQLQIEGFLDWLAVVERFFDYMEIREDKKVKLVAYRLMGGASAWWEQLQITRMRQRKGMVQTWSKMRRLLRFIYLPPNYEQILFQQYQDCRQGNRAVQAYVEEFHRLSSRNNLMETDAQQVARFIGGLRLNIQDRVSMHTIYTLTEAINLATKAETQLDRTRATSVARAPTEYTHTTAQKGKFPLNPPPAMTNFTRGPSTRRAQVTTAGVVPSEAPRNPYARPTSDKCYRCGQQGHRSNQCPKRGAVHLVEQGEGIDEAERIENETEYLYGEEEITGRDDGELLSRSLVVRRLLLAPKQMDHSQRHTQQKTHGKPILLVDGGTFITEINGASEVFAIVAGGEIGADPTNIPKEISGWILLMTNLILEIASAVFDQMGYALIGMVLAFVALLLAAVELIHMARKERTKREGLLPPFLLHATRKPVGTIVEYFGLAGAVWQCVYSTVEYTYTRQKKDNPIKMCLLPFIFLLCVAISKLLVDKSSVVNSS</sequence>
<protein>
    <recommendedName>
        <fullName evidence="4">CCHC-type domain-containing protein</fullName>
    </recommendedName>
</protein>
<dbReference type="GO" id="GO:0003676">
    <property type="term" value="F:nucleic acid binding"/>
    <property type="evidence" value="ECO:0007669"/>
    <property type="project" value="InterPro"/>
</dbReference>
<dbReference type="InterPro" id="IPR001878">
    <property type="entry name" value="Znf_CCHC"/>
</dbReference>
<evidence type="ECO:0000256" key="3">
    <source>
        <dbReference type="SAM" id="Phobius"/>
    </source>
</evidence>
<keyword evidence="1" id="KW-0479">Metal-binding</keyword>
<organism evidence="5 6">
    <name type="scientific">Populus tomentosa</name>
    <name type="common">Chinese white poplar</name>
    <dbReference type="NCBI Taxonomy" id="118781"/>
    <lineage>
        <taxon>Eukaryota</taxon>
        <taxon>Viridiplantae</taxon>
        <taxon>Streptophyta</taxon>
        <taxon>Embryophyta</taxon>
        <taxon>Tracheophyta</taxon>
        <taxon>Spermatophyta</taxon>
        <taxon>Magnoliopsida</taxon>
        <taxon>eudicotyledons</taxon>
        <taxon>Gunneridae</taxon>
        <taxon>Pentapetalae</taxon>
        <taxon>rosids</taxon>
        <taxon>fabids</taxon>
        <taxon>Malpighiales</taxon>
        <taxon>Salicaceae</taxon>
        <taxon>Saliceae</taxon>
        <taxon>Populus</taxon>
    </lineage>
</organism>
<dbReference type="SMART" id="SM00343">
    <property type="entry name" value="ZnF_C2HC"/>
    <property type="match status" value="1"/>
</dbReference>
<keyword evidence="3" id="KW-1133">Transmembrane helix</keyword>
<feature type="transmembrane region" description="Helical" evidence="3">
    <location>
        <begin position="545"/>
        <end position="563"/>
    </location>
</feature>
<dbReference type="EMBL" id="JAAWWB010000037">
    <property type="protein sequence ID" value="KAG6738234.1"/>
    <property type="molecule type" value="Genomic_DNA"/>
</dbReference>
<feature type="compositionally biased region" description="Polar residues" evidence="2">
    <location>
        <begin position="1"/>
        <end position="10"/>
    </location>
</feature>
<keyword evidence="3" id="KW-0812">Transmembrane</keyword>
<dbReference type="GO" id="GO:0008270">
    <property type="term" value="F:zinc ion binding"/>
    <property type="evidence" value="ECO:0007669"/>
    <property type="project" value="UniProtKB-KW"/>
</dbReference>
<feature type="region of interest" description="Disordered" evidence="2">
    <location>
        <begin position="1"/>
        <end position="20"/>
    </location>
</feature>
<feature type="compositionally biased region" description="Basic and acidic residues" evidence="2">
    <location>
        <begin position="11"/>
        <end position="20"/>
    </location>
</feature>
<feature type="domain" description="CCHC-type" evidence="4">
    <location>
        <begin position="312"/>
        <end position="328"/>
    </location>
</feature>
<evidence type="ECO:0000259" key="4">
    <source>
        <dbReference type="PROSITE" id="PS50158"/>
    </source>
</evidence>
<dbReference type="OrthoDB" id="1934635at2759"/>
<evidence type="ECO:0000256" key="2">
    <source>
        <dbReference type="SAM" id="MobiDB-lite"/>
    </source>
</evidence>
<keyword evidence="1" id="KW-0863">Zinc-finger</keyword>
<dbReference type="Proteomes" id="UP000886885">
    <property type="component" value="Chromosome 19A"/>
</dbReference>
<dbReference type="PANTHER" id="PTHR35046:SF18">
    <property type="entry name" value="RNA-DIRECTED DNA POLYMERASE"/>
    <property type="match status" value="1"/>
</dbReference>
<proteinExistence type="predicted"/>
<keyword evidence="6" id="KW-1185">Reference proteome</keyword>
<accession>A0A8X8C3E1</accession>